<dbReference type="Proteomes" id="UP000181661">
    <property type="component" value="Unassembled WGS sequence"/>
</dbReference>
<evidence type="ECO:0000313" key="2">
    <source>
        <dbReference type="EMBL" id="OIN54664.1"/>
    </source>
</evidence>
<reference evidence="2 5" key="1">
    <citation type="submission" date="2016-08" db="EMBL/GenBank/DDBJ databases">
        <title>Draft genome sequence of Pseudomonas costantinii LMG 22119, type strain isolated from cultivated mushroom (Agaricus bisporus) sporophores.</title>
        <authorList>
            <person name="Tambong J.T."/>
        </authorList>
    </citation>
    <scope>NUCLEOTIDE SEQUENCE [LARGE SCALE GENOMIC DNA]</scope>
    <source>
        <strain evidence="2 5">LMG 22119</strain>
    </source>
</reference>
<dbReference type="EMBL" id="MDDR01000003">
    <property type="protein sequence ID" value="OIN55367.1"/>
    <property type="molecule type" value="Genomic_DNA"/>
</dbReference>
<comment type="caution">
    <text evidence="2">The sequence shown here is derived from an EMBL/GenBank/DDBJ whole genome shotgun (WGS) entry which is preliminary data.</text>
</comment>
<organism evidence="2 5">
    <name type="scientific">Pseudomonas costantinii</name>
    <dbReference type="NCBI Taxonomy" id="168469"/>
    <lineage>
        <taxon>Bacteria</taxon>
        <taxon>Pseudomonadati</taxon>
        <taxon>Pseudomonadota</taxon>
        <taxon>Gammaproteobacteria</taxon>
        <taxon>Pseudomonadales</taxon>
        <taxon>Pseudomonadaceae</taxon>
        <taxon>Pseudomonas</taxon>
    </lineage>
</organism>
<accession>A0A1S2V7G5</accession>
<evidence type="ECO:0000256" key="1">
    <source>
        <dbReference type="SAM" id="Phobius"/>
    </source>
</evidence>
<evidence type="ECO:0000313" key="5">
    <source>
        <dbReference type="Proteomes" id="UP000181661"/>
    </source>
</evidence>
<name>A0A1S2V7G5_9PSED</name>
<feature type="transmembrane region" description="Helical" evidence="1">
    <location>
        <begin position="59"/>
        <end position="80"/>
    </location>
</feature>
<sequence length="137" mass="16022">MRGEVMKGEFYAFYMWCWLGVFMFIFLTFLVQVYFSYSKVNEILECLGNSNVVLVRKCLLGRGFFSRSFFVLTIAGMLVFPETHIKDGGFTREEFEGVPYRLKFQLKALVYVLFFLVGVCIALWGVGKYMGWLDKNF</sequence>
<evidence type="ECO:0000313" key="3">
    <source>
        <dbReference type="EMBL" id="OIN54707.1"/>
    </source>
</evidence>
<proteinExistence type="predicted"/>
<keyword evidence="1" id="KW-0472">Membrane</keyword>
<feature type="transmembrane region" description="Helical" evidence="1">
    <location>
        <begin position="108"/>
        <end position="127"/>
    </location>
</feature>
<dbReference type="AlphaFoldDB" id="A0A1S2V7G5"/>
<protein>
    <submittedName>
        <fullName evidence="2">Uncharacterized protein</fullName>
    </submittedName>
</protein>
<dbReference type="EMBL" id="MDDR01000006">
    <property type="protein sequence ID" value="OIN54664.1"/>
    <property type="molecule type" value="Genomic_DNA"/>
</dbReference>
<feature type="transmembrane region" description="Helical" evidence="1">
    <location>
        <begin position="12"/>
        <end position="35"/>
    </location>
</feature>
<gene>
    <name evidence="4" type="ORF">BFL40_01320</name>
    <name evidence="3" type="ORF">BFL40_02230</name>
    <name evidence="2" type="ORF">BFL40_04925</name>
</gene>
<keyword evidence="1" id="KW-1133">Transmembrane helix</keyword>
<dbReference type="EMBL" id="MDDR01000005">
    <property type="protein sequence ID" value="OIN54707.1"/>
    <property type="molecule type" value="Genomic_DNA"/>
</dbReference>
<evidence type="ECO:0000313" key="4">
    <source>
        <dbReference type="EMBL" id="OIN55367.1"/>
    </source>
</evidence>
<keyword evidence="1" id="KW-0812">Transmembrane</keyword>